<accession>A0A8J3A9J8</accession>
<reference evidence="1" key="1">
    <citation type="journal article" date="2014" name="Int. J. Syst. Evol. Microbiol.">
        <title>Complete genome sequence of Corynebacterium casei LMG S-19264T (=DSM 44701T), isolated from a smear-ripened cheese.</title>
        <authorList>
            <consortium name="US DOE Joint Genome Institute (JGI-PGF)"/>
            <person name="Walter F."/>
            <person name="Albersmeier A."/>
            <person name="Kalinowski J."/>
            <person name="Ruckert C."/>
        </authorList>
    </citation>
    <scope>NUCLEOTIDE SEQUENCE</scope>
    <source>
        <strain evidence="1">CGMCC 1.14988</strain>
    </source>
</reference>
<dbReference type="Gene3D" id="3.40.50.10320">
    <property type="entry name" value="LmbE-like"/>
    <property type="match status" value="1"/>
</dbReference>
<dbReference type="InterPro" id="IPR003737">
    <property type="entry name" value="GlcNAc_PI_deacetylase-related"/>
</dbReference>
<protein>
    <submittedName>
        <fullName evidence="1">GlcNAc-PI de-N-acetylase</fullName>
    </submittedName>
</protein>
<dbReference type="PANTHER" id="PTHR12993">
    <property type="entry name" value="N-ACETYLGLUCOSAMINYL-PHOSPHATIDYLINOSITOL DE-N-ACETYLASE-RELATED"/>
    <property type="match status" value="1"/>
</dbReference>
<dbReference type="Pfam" id="PF02585">
    <property type="entry name" value="PIG-L"/>
    <property type="match status" value="1"/>
</dbReference>
<gene>
    <name evidence="1" type="ORF">GCM10011354_14750</name>
</gene>
<dbReference type="GO" id="GO:0016811">
    <property type="term" value="F:hydrolase activity, acting on carbon-nitrogen (but not peptide) bonds, in linear amides"/>
    <property type="evidence" value="ECO:0007669"/>
    <property type="project" value="TreeGrafter"/>
</dbReference>
<dbReference type="OrthoDB" id="3514174at2"/>
<keyword evidence="2" id="KW-1185">Reference proteome</keyword>
<organism evidence="1 2">
    <name type="scientific">Egicoccus halophilus</name>
    <dbReference type="NCBI Taxonomy" id="1670830"/>
    <lineage>
        <taxon>Bacteria</taxon>
        <taxon>Bacillati</taxon>
        <taxon>Actinomycetota</taxon>
        <taxon>Nitriliruptoria</taxon>
        <taxon>Egicoccales</taxon>
        <taxon>Egicoccaceae</taxon>
        <taxon>Egicoccus</taxon>
    </lineage>
</organism>
<reference evidence="1" key="2">
    <citation type="submission" date="2020-09" db="EMBL/GenBank/DDBJ databases">
        <authorList>
            <person name="Sun Q."/>
            <person name="Zhou Y."/>
        </authorList>
    </citation>
    <scope>NUCLEOTIDE SEQUENCE</scope>
    <source>
        <strain evidence="1">CGMCC 1.14988</strain>
    </source>
</reference>
<dbReference type="GO" id="GO:0016137">
    <property type="term" value="P:glycoside metabolic process"/>
    <property type="evidence" value="ECO:0007669"/>
    <property type="project" value="UniProtKB-ARBA"/>
</dbReference>
<sequence>MGELETLPEDWDRALAIVAHPDDMEWGAASAVARWTAQGKDVRYLLVTRGEAGIATIPPDEAAPLREREQRASCDEIGVEVLEFLDHPDGLVVADLVLRRDLAAAIRRHRPDVLIGISYRDSWGGTSWNHVDHRAVGVAMLDAARDAANPWVFPEEGEPCDPVEFVAFSGSTAPTHVVDVSDHLEAGIASLRHHEVYLRELGDEGGQDTILQLRSWARQAGKQAGVDAAVVFELRTP</sequence>
<dbReference type="Proteomes" id="UP000650511">
    <property type="component" value="Unassembled WGS sequence"/>
</dbReference>
<name>A0A8J3A9J8_9ACTN</name>
<dbReference type="PANTHER" id="PTHR12993:SF28">
    <property type="entry name" value="LMBE FAMILY PROTEIN"/>
    <property type="match status" value="1"/>
</dbReference>
<evidence type="ECO:0000313" key="2">
    <source>
        <dbReference type="Proteomes" id="UP000650511"/>
    </source>
</evidence>
<evidence type="ECO:0000313" key="1">
    <source>
        <dbReference type="EMBL" id="GGI05568.1"/>
    </source>
</evidence>
<proteinExistence type="predicted"/>
<dbReference type="SUPFAM" id="SSF102588">
    <property type="entry name" value="LmbE-like"/>
    <property type="match status" value="1"/>
</dbReference>
<dbReference type="AlphaFoldDB" id="A0A8J3A9J8"/>
<dbReference type="InterPro" id="IPR024078">
    <property type="entry name" value="LmbE-like_dom_sf"/>
</dbReference>
<comment type="caution">
    <text evidence="1">The sequence shown here is derived from an EMBL/GenBank/DDBJ whole genome shotgun (WGS) entry which is preliminary data.</text>
</comment>
<dbReference type="EMBL" id="BMHA01000004">
    <property type="protein sequence ID" value="GGI05568.1"/>
    <property type="molecule type" value="Genomic_DNA"/>
</dbReference>
<dbReference type="RefSeq" id="WP_130649294.1">
    <property type="nucleotide sequence ID" value="NZ_BMHA01000004.1"/>
</dbReference>